<dbReference type="InterPro" id="IPR045569">
    <property type="entry name" value="Metalloprtase-TldD/E_C"/>
</dbReference>
<dbReference type="InterPro" id="IPR045570">
    <property type="entry name" value="Metalloprtase-TldD/E_cen_dom"/>
</dbReference>
<keyword evidence="4" id="KW-0645">Protease</keyword>
<comment type="similarity">
    <text evidence="2">Belongs to the peptidase U62 family.</text>
</comment>
<dbReference type="Pfam" id="PF19289">
    <property type="entry name" value="PmbA_TldD_3rd"/>
    <property type="match status" value="1"/>
</dbReference>
<dbReference type="NCBIfam" id="NF008268">
    <property type="entry name" value="PRK11040.1"/>
    <property type="match status" value="1"/>
</dbReference>
<dbReference type="RefSeq" id="WP_131680148.1">
    <property type="nucleotide sequence ID" value="NZ_CP087584.1"/>
</dbReference>
<dbReference type="Proteomes" id="UP000824410">
    <property type="component" value="Unassembled WGS sequence"/>
</dbReference>
<dbReference type="InterPro" id="IPR036059">
    <property type="entry name" value="TldD/PmbA_sf"/>
</dbReference>
<dbReference type="EMBL" id="SHDO01000008">
    <property type="protein sequence ID" value="MBX6980079.1"/>
    <property type="molecule type" value="Genomic_DNA"/>
</dbReference>
<dbReference type="GO" id="GO:0008237">
    <property type="term" value="F:metallopeptidase activity"/>
    <property type="evidence" value="ECO:0007669"/>
    <property type="project" value="UniProtKB-KW"/>
</dbReference>
<evidence type="ECO:0000256" key="4">
    <source>
        <dbReference type="ARBA" id="ARBA00022670"/>
    </source>
</evidence>
<dbReference type="Gene3D" id="3.30.2290.10">
    <property type="entry name" value="PmbA/TldD superfamily"/>
    <property type="match status" value="1"/>
</dbReference>
<evidence type="ECO:0000256" key="6">
    <source>
        <dbReference type="ARBA" id="ARBA00023049"/>
    </source>
</evidence>
<dbReference type="GO" id="GO:0005829">
    <property type="term" value="C:cytosol"/>
    <property type="evidence" value="ECO:0007669"/>
    <property type="project" value="TreeGrafter"/>
</dbReference>
<feature type="domain" description="Metalloprotease TldD/E N-terminal" evidence="8">
    <location>
        <begin position="32"/>
        <end position="96"/>
    </location>
</feature>
<proteinExistence type="inferred from homology"/>
<dbReference type="InterPro" id="IPR002510">
    <property type="entry name" value="Metalloprtase-TldD/E_N"/>
</dbReference>
<dbReference type="PANTHER" id="PTHR43421:SF1">
    <property type="entry name" value="METALLOPROTEASE PMBA"/>
    <property type="match status" value="1"/>
</dbReference>
<dbReference type="PANTHER" id="PTHR43421">
    <property type="entry name" value="METALLOPROTEASE PMBA"/>
    <property type="match status" value="1"/>
</dbReference>
<protein>
    <recommendedName>
        <fullName evidence="7">Metalloprotease PmbA</fullName>
    </recommendedName>
</protein>
<name>A0AAP2JXV2_PRORE</name>
<evidence type="ECO:0000313" key="12">
    <source>
        <dbReference type="Proteomes" id="UP000824410"/>
    </source>
</evidence>
<evidence type="ECO:0000256" key="3">
    <source>
        <dbReference type="ARBA" id="ARBA00022490"/>
    </source>
</evidence>
<dbReference type="InterPro" id="IPR035068">
    <property type="entry name" value="TldD/PmbA_N"/>
</dbReference>
<organism evidence="11 12">
    <name type="scientific">Providencia rettgeri</name>
    <dbReference type="NCBI Taxonomy" id="587"/>
    <lineage>
        <taxon>Bacteria</taxon>
        <taxon>Pseudomonadati</taxon>
        <taxon>Pseudomonadota</taxon>
        <taxon>Gammaproteobacteria</taxon>
        <taxon>Enterobacterales</taxon>
        <taxon>Morganellaceae</taxon>
        <taxon>Providencia</taxon>
    </lineage>
</organism>
<comment type="subcellular location">
    <subcellularLocation>
        <location evidence="1">Cytoplasm</location>
    </subcellularLocation>
</comment>
<evidence type="ECO:0000259" key="8">
    <source>
        <dbReference type="Pfam" id="PF01523"/>
    </source>
</evidence>
<feature type="domain" description="Metalloprotease TldD/E central" evidence="10">
    <location>
        <begin position="127"/>
        <end position="230"/>
    </location>
</feature>
<sequence>MSITEQVTEQRKKLEEAVAHALEFAQTRCDAAEVAVNKSTGISVSTRQGEVENVEFNSDGALGITVYHQQRKGSASSTDLSPEAIERTVQAAIDIASFTSEDLCAGPAEKSLLAFDAPDLKLFQATEFSPEEAIRLASVAEMSALNADSRIVNTEGGSFNGHYGVRVFGNSHGMLQSYCSSRYSMSSCVIAEQNGQMERDYAYTIGRSIDALQSPEWVGQECARRTLSRLSPRKLSTMKAPVIFAAEVATGLFGHLVGAISGSSIYRKSSFLLDSLGKQILPSWLTINEQPHLIGGLASSPFDSEGVRTVERNIVEDGVLQTWLLTSYSARKLGLQSTGHAGGIHNWRIAGQGLSFDGLLKQMGTGLIVTELMGQGVSGITGDYSRGASGFWVENGEIQYPVSEITIAGNLKDMWANMVTIADDIETRSNIQCGSVLIPEMSIAGE</sequence>
<gene>
    <name evidence="11" type="primary">pmbA</name>
    <name evidence="11" type="ORF">EX242_07380</name>
</gene>
<dbReference type="Pfam" id="PF19290">
    <property type="entry name" value="PmbA_TldD_2nd"/>
    <property type="match status" value="1"/>
</dbReference>
<dbReference type="Pfam" id="PF01523">
    <property type="entry name" value="PmbA_TldD_1st"/>
    <property type="match status" value="1"/>
</dbReference>
<evidence type="ECO:0000259" key="9">
    <source>
        <dbReference type="Pfam" id="PF19289"/>
    </source>
</evidence>
<evidence type="ECO:0000256" key="7">
    <source>
        <dbReference type="ARBA" id="ARBA00072380"/>
    </source>
</evidence>
<comment type="caution">
    <text evidence="11">The sequence shown here is derived from an EMBL/GenBank/DDBJ whole genome shotgun (WGS) entry which is preliminary data.</text>
</comment>
<evidence type="ECO:0000256" key="2">
    <source>
        <dbReference type="ARBA" id="ARBA00005836"/>
    </source>
</evidence>
<evidence type="ECO:0000256" key="1">
    <source>
        <dbReference type="ARBA" id="ARBA00004496"/>
    </source>
</evidence>
<keyword evidence="5" id="KW-0378">Hydrolase</keyword>
<feature type="domain" description="Metalloprotease TldD/E C-terminal" evidence="9">
    <location>
        <begin position="238"/>
        <end position="445"/>
    </location>
</feature>
<keyword evidence="6 11" id="KW-0482">Metalloprotease</keyword>
<reference evidence="11" key="1">
    <citation type="submission" date="2019-02" db="EMBL/GenBank/DDBJ databases">
        <title>Genomic characterization of isolates from hospital effluents in KZN, South Africa.</title>
        <authorList>
            <person name="Ntshobeni N."/>
            <person name="Allam M."/>
            <person name="Ismail A."/>
            <person name="Amoako D."/>
            <person name="Essack S."/>
            <person name="Chenia H."/>
        </authorList>
    </citation>
    <scope>NUCLEOTIDE SEQUENCE</scope>
    <source>
        <strain evidence="11">AFE97_S1</strain>
    </source>
</reference>
<dbReference type="SUPFAM" id="SSF111283">
    <property type="entry name" value="Putative modulator of DNA gyrase, PmbA/TldD"/>
    <property type="match status" value="1"/>
</dbReference>
<evidence type="ECO:0000256" key="5">
    <source>
        <dbReference type="ARBA" id="ARBA00022801"/>
    </source>
</evidence>
<evidence type="ECO:0000313" key="11">
    <source>
        <dbReference type="EMBL" id="MBX6980079.1"/>
    </source>
</evidence>
<dbReference type="GO" id="GO:0006508">
    <property type="term" value="P:proteolysis"/>
    <property type="evidence" value="ECO:0007669"/>
    <property type="project" value="UniProtKB-KW"/>
</dbReference>
<dbReference type="InterPro" id="IPR047657">
    <property type="entry name" value="PmbA"/>
</dbReference>
<evidence type="ECO:0000259" key="10">
    <source>
        <dbReference type="Pfam" id="PF19290"/>
    </source>
</evidence>
<accession>A0AAP2JXV2</accession>
<dbReference type="FunFam" id="3.30.2290.10:FF:000002">
    <property type="entry name" value="Metalloprotease PmbA homolog"/>
    <property type="match status" value="1"/>
</dbReference>
<dbReference type="AlphaFoldDB" id="A0AAP2JXV2"/>
<keyword evidence="3" id="KW-0963">Cytoplasm</keyword>